<keyword evidence="3" id="KW-1185">Reference proteome</keyword>
<dbReference type="Proteomes" id="UP001524502">
    <property type="component" value="Unassembled WGS sequence"/>
</dbReference>
<dbReference type="PANTHER" id="PTHR46517">
    <property type="entry name" value="FRUCTOSE-2,6-BISPHOSPHATASE TIGAR"/>
    <property type="match status" value="1"/>
</dbReference>
<gene>
    <name evidence="2" type="ORF">NE619_15710</name>
</gene>
<comment type="caution">
    <text evidence="2">The sequence shown here is derived from an EMBL/GenBank/DDBJ whole genome shotgun (WGS) entry which is preliminary data.</text>
</comment>
<dbReference type="SMART" id="SM00855">
    <property type="entry name" value="PGAM"/>
    <property type="match status" value="1"/>
</dbReference>
<protein>
    <submittedName>
        <fullName evidence="2">Histidine phosphatase family protein</fullName>
    </submittedName>
</protein>
<organism evidence="2 3">
    <name type="scientific">Anaerovorax odorimutans</name>
    <dbReference type="NCBI Taxonomy" id="109327"/>
    <lineage>
        <taxon>Bacteria</taxon>
        <taxon>Bacillati</taxon>
        <taxon>Bacillota</taxon>
        <taxon>Clostridia</taxon>
        <taxon>Peptostreptococcales</taxon>
        <taxon>Anaerovoracaceae</taxon>
        <taxon>Anaerovorax</taxon>
    </lineage>
</organism>
<dbReference type="CDD" id="cd07067">
    <property type="entry name" value="HP_PGM_like"/>
    <property type="match status" value="1"/>
</dbReference>
<dbReference type="InterPro" id="IPR029033">
    <property type="entry name" value="His_PPase_superfam"/>
</dbReference>
<reference evidence="2 3" key="1">
    <citation type="submission" date="2022-06" db="EMBL/GenBank/DDBJ databases">
        <title>Isolation of gut microbiota from human fecal samples.</title>
        <authorList>
            <person name="Pamer E.G."/>
            <person name="Barat B."/>
            <person name="Waligurski E."/>
            <person name="Medina S."/>
            <person name="Paddock L."/>
            <person name="Mostad J."/>
        </authorList>
    </citation>
    <scope>NUCLEOTIDE SEQUENCE [LARGE SCALE GENOMIC DNA]</scope>
    <source>
        <strain evidence="2 3">SL.3.17</strain>
    </source>
</reference>
<name>A0ABT1RSL0_9FIRM</name>
<dbReference type="SUPFAM" id="SSF53254">
    <property type="entry name" value="Phosphoglycerate mutase-like"/>
    <property type="match status" value="1"/>
</dbReference>
<dbReference type="Gene3D" id="3.40.50.1240">
    <property type="entry name" value="Phosphoglycerate mutase-like"/>
    <property type="match status" value="1"/>
</dbReference>
<dbReference type="PANTHER" id="PTHR46517:SF1">
    <property type="entry name" value="FRUCTOSE-2,6-BISPHOSPHATASE TIGAR"/>
    <property type="match status" value="1"/>
</dbReference>
<dbReference type="InterPro" id="IPR051695">
    <property type="entry name" value="Phosphoglycerate_Mutase"/>
</dbReference>
<evidence type="ECO:0000313" key="3">
    <source>
        <dbReference type="Proteomes" id="UP001524502"/>
    </source>
</evidence>
<dbReference type="Pfam" id="PF00300">
    <property type="entry name" value="His_Phos_1"/>
    <property type="match status" value="1"/>
</dbReference>
<dbReference type="RefSeq" id="WP_256133376.1">
    <property type="nucleotide sequence ID" value="NZ_JANFXK010000022.1"/>
</dbReference>
<sequence length="201" mass="22729">MELYIVRHGITQWNKERRIQGSSDIPLAEEGREMARKTAVGLAGVAFDFIYSSPLSRAYETASIIKGERDLKIQKDERLQEMSFGVGEGAAYIEPGHGEASILDGFYDQPDKYCVPEGGESFYDVCHRADSFLEDLRANHGDKERILIVAHAAVNQTLFRFLEGMDIKDLWKYPRQPNCAATIAELTADSSRIVERDKVFY</sequence>
<dbReference type="InterPro" id="IPR013078">
    <property type="entry name" value="His_Pase_superF_clade-1"/>
</dbReference>
<dbReference type="PIRSF" id="PIRSF000709">
    <property type="entry name" value="6PFK_2-Ptase"/>
    <property type="match status" value="1"/>
</dbReference>
<accession>A0ABT1RSL0</accession>
<dbReference type="EMBL" id="JANFXK010000022">
    <property type="protein sequence ID" value="MCQ4638181.1"/>
    <property type="molecule type" value="Genomic_DNA"/>
</dbReference>
<evidence type="ECO:0000256" key="1">
    <source>
        <dbReference type="ARBA" id="ARBA00022801"/>
    </source>
</evidence>
<keyword evidence="1" id="KW-0378">Hydrolase</keyword>
<evidence type="ECO:0000313" key="2">
    <source>
        <dbReference type="EMBL" id="MCQ4638181.1"/>
    </source>
</evidence>
<proteinExistence type="predicted"/>